<evidence type="ECO:0000256" key="2">
    <source>
        <dbReference type="ARBA" id="ARBA00022679"/>
    </source>
</evidence>
<dbReference type="EC" id="2.7.7.61" evidence="1"/>
<dbReference type="Proteomes" id="UP000052015">
    <property type="component" value="Unassembled WGS sequence"/>
</dbReference>
<gene>
    <name evidence="5" type="primary">citX</name>
    <name evidence="5" type="ORF">ABG79_02057</name>
</gene>
<dbReference type="RefSeq" id="WP_057979369.1">
    <property type="nucleotide sequence ID" value="NZ_LKHP01000015.1"/>
</dbReference>
<dbReference type="InterPro" id="IPR005551">
    <property type="entry name" value="CitX"/>
</dbReference>
<dbReference type="EMBL" id="LKHP01000015">
    <property type="protein sequence ID" value="KRQ86118.1"/>
    <property type="molecule type" value="Genomic_DNA"/>
</dbReference>
<comment type="catalytic activity">
    <reaction evidence="4">
        <text>apo-[citrate lyase ACP] + 2'-(5''-triphospho-alpha-D-ribosyl)-3'-dephospho-CoA = holo-[citrate lyase ACP] + diphosphate</text>
        <dbReference type="Rhea" id="RHEA:16333"/>
        <dbReference type="Rhea" id="RHEA-COMP:10157"/>
        <dbReference type="Rhea" id="RHEA-COMP:10158"/>
        <dbReference type="ChEBI" id="CHEBI:29999"/>
        <dbReference type="ChEBI" id="CHEBI:33019"/>
        <dbReference type="ChEBI" id="CHEBI:61378"/>
        <dbReference type="ChEBI" id="CHEBI:82683"/>
        <dbReference type="EC" id="2.7.7.61"/>
    </reaction>
</comment>
<comment type="caution">
    <text evidence="5">The sequence shown here is derived from an EMBL/GenBank/DDBJ whole genome shotgun (WGS) entry which is preliminary data.</text>
</comment>
<proteinExistence type="predicted"/>
<keyword evidence="3 5" id="KW-0548">Nucleotidyltransferase</keyword>
<dbReference type="GO" id="GO:0050519">
    <property type="term" value="F:holo-citrate lyase synthase activity"/>
    <property type="evidence" value="ECO:0007669"/>
    <property type="project" value="UniProtKB-EC"/>
</dbReference>
<name>A0A0R3JRL3_CALMK</name>
<dbReference type="GO" id="GO:0016829">
    <property type="term" value="F:lyase activity"/>
    <property type="evidence" value="ECO:0007669"/>
    <property type="project" value="UniProtKB-KW"/>
</dbReference>
<organism evidence="5 6">
    <name type="scientific">Caloramator mitchellensis</name>
    <dbReference type="NCBI Taxonomy" id="908809"/>
    <lineage>
        <taxon>Bacteria</taxon>
        <taxon>Bacillati</taxon>
        <taxon>Bacillota</taxon>
        <taxon>Clostridia</taxon>
        <taxon>Eubacteriales</taxon>
        <taxon>Clostridiaceae</taxon>
        <taxon>Caloramator</taxon>
    </lineage>
</organism>
<dbReference type="STRING" id="908809.ABG79_02057"/>
<keyword evidence="6" id="KW-1185">Reference proteome</keyword>
<evidence type="ECO:0000256" key="3">
    <source>
        <dbReference type="ARBA" id="ARBA00022695"/>
    </source>
</evidence>
<evidence type="ECO:0000256" key="1">
    <source>
        <dbReference type="ARBA" id="ARBA00012524"/>
    </source>
</evidence>
<dbReference type="OrthoDB" id="3196716at2"/>
<protein>
    <recommendedName>
        <fullName evidence="1">citrate lyase holo-[acyl-carrier protein] synthase</fullName>
        <ecNumber evidence="1">2.7.7.61</ecNumber>
    </recommendedName>
</protein>
<dbReference type="NCBIfam" id="TIGR03124">
    <property type="entry name" value="citrate_citX"/>
    <property type="match status" value="1"/>
</dbReference>
<accession>A0A0R3JRL3</accession>
<evidence type="ECO:0000313" key="5">
    <source>
        <dbReference type="EMBL" id="KRQ86118.1"/>
    </source>
</evidence>
<reference evidence="5 6" key="1">
    <citation type="submission" date="2015-09" db="EMBL/GenBank/DDBJ databases">
        <title>Draft genome sequence of a Caloramator mitchellensis, a moderate thermophile from the Great Artesian Basin of Australia.</title>
        <authorList>
            <person name="Patel B.K."/>
        </authorList>
    </citation>
    <scope>NUCLEOTIDE SEQUENCE [LARGE SCALE GENOMIC DNA]</scope>
    <source>
        <strain evidence="5 6">VF08</strain>
    </source>
</reference>
<sequence>MKRILEDREKRFFKVLSLYEKYSFPILVGKINYPGNNKNTLEAVSAFNVLYSLLIEQFREYTIHNEVDDGFDGKSVLMVLNLDKMKIKKMAVEIEETHSLGRIFDIDVYEGEKSVSRKDLGFKERRCIVCGEDARVCARELRHTVDEVLSFINSRIRRYIAKYESINDMV</sequence>
<evidence type="ECO:0000313" key="6">
    <source>
        <dbReference type="Proteomes" id="UP000052015"/>
    </source>
</evidence>
<dbReference type="AlphaFoldDB" id="A0A0R3JRL3"/>
<keyword evidence="2 5" id="KW-0808">Transferase</keyword>
<keyword evidence="5" id="KW-0456">Lyase</keyword>
<dbReference type="GO" id="GO:0051191">
    <property type="term" value="P:prosthetic group biosynthetic process"/>
    <property type="evidence" value="ECO:0007669"/>
    <property type="project" value="InterPro"/>
</dbReference>
<evidence type="ECO:0000256" key="4">
    <source>
        <dbReference type="ARBA" id="ARBA00048574"/>
    </source>
</evidence>
<dbReference type="Pfam" id="PF03802">
    <property type="entry name" value="CitX"/>
    <property type="match status" value="1"/>
</dbReference>